<keyword evidence="5" id="KW-0812">Transmembrane</keyword>
<dbReference type="PROSITE" id="PS50111">
    <property type="entry name" value="CHEMOTAXIS_TRANSDUC_2"/>
    <property type="match status" value="1"/>
</dbReference>
<dbReference type="SUPFAM" id="SSF58104">
    <property type="entry name" value="Methyl-accepting chemotaxis protein (MCP) signaling domain"/>
    <property type="match status" value="1"/>
</dbReference>
<dbReference type="PANTHER" id="PTHR43531">
    <property type="entry name" value="PROTEIN ICFG"/>
    <property type="match status" value="1"/>
</dbReference>
<dbReference type="GO" id="GO:0007165">
    <property type="term" value="P:signal transduction"/>
    <property type="evidence" value="ECO:0007669"/>
    <property type="project" value="UniProtKB-KW"/>
</dbReference>
<evidence type="ECO:0000256" key="1">
    <source>
        <dbReference type="ARBA" id="ARBA00004370"/>
    </source>
</evidence>
<dbReference type="PROSITE" id="PS50885">
    <property type="entry name" value="HAMP"/>
    <property type="match status" value="1"/>
</dbReference>
<dbReference type="InterPro" id="IPR051310">
    <property type="entry name" value="MCP_chemotaxis"/>
</dbReference>
<dbReference type="GO" id="GO:0004888">
    <property type="term" value="F:transmembrane signaling receptor activity"/>
    <property type="evidence" value="ECO:0007669"/>
    <property type="project" value="InterPro"/>
</dbReference>
<evidence type="ECO:0000259" key="7">
    <source>
        <dbReference type="PROSITE" id="PS50885"/>
    </source>
</evidence>
<dbReference type="PANTHER" id="PTHR43531:SF14">
    <property type="entry name" value="METHYL-ACCEPTING CHEMOTAXIS PROTEIN I-RELATED"/>
    <property type="match status" value="1"/>
</dbReference>
<feature type="domain" description="Methyl-accepting transducer" evidence="6">
    <location>
        <begin position="268"/>
        <end position="497"/>
    </location>
</feature>
<accession>A0A127P835</accession>
<dbReference type="PATRIC" id="fig|158899.10.peg.1265"/>
<keyword evidence="5" id="KW-1133">Transmembrane helix</keyword>
<reference evidence="8 9" key="1">
    <citation type="submission" date="2015-11" db="EMBL/GenBank/DDBJ databases">
        <title>Exploring the genomic traits of fungus-feeding bacterial genus Collimonas.</title>
        <authorList>
            <person name="Song C."/>
            <person name="Schmidt R."/>
            <person name="de Jager V."/>
            <person name="Krzyzanowska D."/>
            <person name="Jongedijk E."/>
            <person name="Cankar K."/>
            <person name="Beekwilder J."/>
            <person name="van Veen A."/>
            <person name="de Boer W."/>
            <person name="van Veen J.A."/>
            <person name="Garbeva P."/>
        </authorList>
    </citation>
    <scope>NUCLEOTIDE SEQUENCE [LARGE SCALE GENOMIC DNA]</scope>
    <source>
        <strain evidence="8 9">Ter6</strain>
    </source>
</reference>
<dbReference type="OrthoDB" id="5441488at2"/>
<proteinExistence type="inferred from homology"/>
<dbReference type="CDD" id="cd11386">
    <property type="entry name" value="MCP_signal"/>
    <property type="match status" value="1"/>
</dbReference>
<evidence type="ECO:0000313" key="8">
    <source>
        <dbReference type="EMBL" id="AMO93966.1"/>
    </source>
</evidence>
<keyword evidence="4" id="KW-0807">Transducer</keyword>
<dbReference type="InterPro" id="IPR004090">
    <property type="entry name" value="Chemotax_Me-accpt_rcpt"/>
</dbReference>
<dbReference type="InterPro" id="IPR047347">
    <property type="entry name" value="YvaQ-like_sensor"/>
</dbReference>
<dbReference type="Gene3D" id="1.10.287.950">
    <property type="entry name" value="Methyl-accepting chemotaxis protein"/>
    <property type="match status" value="1"/>
</dbReference>
<keyword evidence="5" id="KW-0472">Membrane</keyword>
<dbReference type="RefSeq" id="WP_061539136.1">
    <property type="nucleotide sequence ID" value="NZ_CP013232.1"/>
</dbReference>
<comment type="subcellular location">
    <subcellularLocation>
        <location evidence="1">Membrane</location>
    </subcellularLocation>
</comment>
<protein>
    <submittedName>
        <fullName evidence="8">Methyl-accepting chemotaxis (MCP) signaling domain protein</fullName>
    </submittedName>
</protein>
<dbReference type="InterPro" id="IPR024478">
    <property type="entry name" value="HlyB_4HB_MCP"/>
</dbReference>
<dbReference type="FunFam" id="1.10.287.950:FF:000001">
    <property type="entry name" value="Methyl-accepting chemotaxis sensory transducer"/>
    <property type="match status" value="1"/>
</dbReference>
<dbReference type="GO" id="GO:0005886">
    <property type="term" value="C:plasma membrane"/>
    <property type="evidence" value="ECO:0007669"/>
    <property type="project" value="TreeGrafter"/>
</dbReference>
<dbReference type="Pfam" id="PF12729">
    <property type="entry name" value="4HB_MCP_1"/>
    <property type="match status" value="1"/>
</dbReference>
<dbReference type="CDD" id="cd19411">
    <property type="entry name" value="MCP2201-like_sensor"/>
    <property type="match status" value="1"/>
</dbReference>
<dbReference type="AlphaFoldDB" id="A0A127P835"/>
<dbReference type="Pfam" id="PF00672">
    <property type="entry name" value="HAMP"/>
    <property type="match status" value="1"/>
</dbReference>
<comment type="similarity">
    <text evidence="3">Belongs to the methyl-accepting chemotaxis (MCP) protein family.</text>
</comment>
<sequence length="554" mass="58436">MNFTNTRIGVRLGVGFTAILLLAVAITGIGIWRLQQTGAAVDTMVSQVLVRERLAAEWQDAVAVNAVRTMAVVRSDDSKTQKIFQSEMSATSERASVLQTKLHGLSDDQGRRALGEIAAARAAYTEMRDTVLTTRQYGSAESAVAMIEKDLDPARKEYLGKLQKFVDAQRQAIDDAALDIAANYRSGRNLLVAFGALAILLGAAFAWRLTGGIVKPLHAAVAVAQRVAQGDLSASIEVKGRDETGQLLQGIKEMILALRDTVSRVRNGTESIVAASRQIAAGNQDLSSRTEEQAASLEQTAASMEQLTSTVRQNADNARQANQLAENAASTALSGGQMVSEVVATMALIRDSSHQISDIIGVIDGIAFQTNILALNAAVEAARAGEQGRGFAVVAAEVRNLAQRSAVAAKDIKVLIGASVDKVDAGGRQVDAAGAAMSEIVASIRRVVDIMAEIAAASEQQSSGIDQVNQAVGQMDQATQQNAALVEQAAAAAHSLQEQAGELLQAVSIFQLEKPAGQAYPGMQERQDLAEAAALRDMPEEHHAGGRPVLVSTN</sequence>
<organism evidence="8">
    <name type="scientific">Collimonas fungivorans</name>
    <dbReference type="NCBI Taxonomy" id="158899"/>
    <lineage>
        <taxon>Bacteria</taxon>
        <taxon>Pseudomonadati</taxon>
        <taxon>Pseudomonadota</taxon>
        <taxon>Betaproteobacteria</taxon>
        <taxon>Burkholderiales</taxon>
        <taxon>Oxalobacteraceae</taxon>
        <taxon>Collimonas</taxon>
    </lineage>
</organism>
<evidence type="ECO:0000313" key="9">
    <source>
        <dbReference type="Proteomes" id="UP000072421"/>
    </source>
</evidence>
<gene>
    <name evidence="8" type="ORF">CFter6_1254</name>
</gene>
<dbReference type="SMART" id="SM00304">
    <property type="entry name" value="HAMP"/>
    <property type="match status" value="1"/>
</dbReference>
<dbReference type="InterPro" id="IPR003660">
    <property type="entry name" value="HAMP_dom"/>
</dbReference>
<dbReference type="GO" id="GO:0006935">
    <property type="term" value="P:chemotaxis"/>
    <property type="evidence" value="ECO:0007669"/>
    <property type="project" value="InterPro"/>
</dbReference>
<dbReference type="InterPro" id="IPR004089">
    <property type="entry name" value="MCPsignal_dom"/>
</dbReference>
<feature type="transmembrane region" description="Helical" evidence="5">
    <location>
        <begin position="190"/>
        <end position="209"/>
    </location>
</feature>
<name>A0A127P835_9BURK</name>
<evidence type="ECO:0000256" key="4">
    <source>
        <dbReference type="PROSITE-ProRule" id="PRU00284"/>
    </source>
</evidence>
<dbReference type="Proteomes" id="UP000072421">
    <property type="component" value="Chromosome"/>
</dbReference>
<evidence type="ECO:0000259" key="6">
    <source>
        <dbReference type="PROSITE" id="PS50111"/>
    </source>
</evidence>
<feature type="domain" description="HAMP" evidence="7">
    <location>
        <begin position="211"/>
        <end position="263"/>
    </location>
</feature>
<dbReference type="EMBL" id="CP013232">
    <property type="protein sequence ID" value="AMO93966.1"/>
    <property type="molecule type" value="Genomic_DNA"/>
</dbReference>
<dbReference type="PRINTS" id="PR00260">
    <property type="entry name" value="CHEMTRNSDUCR"/>
</dbReference>
<feature type="transmembrane region" description="Helical" evidence="5">
    <location>
        <begin position="12"/>
        <end position="34"/>
    </location>
</feature>
<dbReference type="SMART" id="SM00283">
    <property type="entry name" value="MA"/>
    <property type="match status" value="1"/>
</dbReference>
<evidence type="ECO:0000256" key="2">
    <source>
        <dbReference type="ARBA" id="ARBA00022481"/>
    </source>
</evidence>
<evidence type="ECO:0000256" key="5">
    <source>
        <dbReference type="SAM" id="Phobius"/>
    </source>
</evidence>
<evidence type="ECO:0000256" key="3">
    <source>
        <dbReference type="ARBA" id="ARBA00029447"/>
    </source>
</evidence>
<keyword evidence="2" id="KW-0488">Methylation</keyword>
<dbReference type="CDD" id="cd06225">
    <property type="entry name" value="HAMP"/>
    <property type="match status" value="1"/>
</dbReference>
<dbReference type="Pfam" id="PF00015">
    <property type="entry name" value="MCPsignal"/>
    <property type="match status" value="1"/>
</dbReference>